<protein>
    <submittedName>
        <fullName evidence="1">Uncharacterized protein</fullName>
    </submittedName>
</protein>
<gene>
    <name evidence="1" type="ORF">BDQ12DRAFT_728383</name>
</gene>
<dbReference type="EMBL" id="ML213664">
    <property type="protein sequence ID" value="TFK32749.1"/>
    <property type="molecule type" value="Genomic_DNA"/>
</dbReference>
<keyword evidence="2" id="KW-1185">Reference proteome</keyword>
<name>A0A5C3LI16_9AGAR</name>
<dbReference type="OrthoDB" id="2983156at2759"/>
<reference evidence="1 2" key="1">
    <citation type="journal article" date="2019" name="Nat. Ecol. Evol.">
        <title>Megaphylogeny resolves global patterns of mushroom evolution.</title>
        <authorList>
            <person name="Varga T."/>
            <person name="Krizsan K."/>
            <person name="Foldi C."/>
            <person name="Dima B."/>
            <person name="Sanchez-Garcia M."/>
            <person name="Sanchez-Ramirez S."/>
            <person name="Szollosi G.J."/>
            <person name="Szarkandi J.G."/>
            <person name="Papp V."/>
            <person name="Albert L."/>
            <person name="Andreopoulos W."/>
            <person name="Angelini C."/>
            <person name="Antonin V."/>
            <person name="Barry K.W."/>
            <person name="Bougher N.L."/>
            <person name="Buchanan P."/>
            <person name="Buyck B."/>
            <person name="Bense V."/>
            <person name="Catcheside P."/>
            <person name="Chovatia M."/>
            <person name="Cooper J."/>
            <person name="Damon W."/>
            <person name="Desjardin D."/>
            <person name="Finy P."/>
            <person name="Geml J."/>
            <person name="Haridas S."/>
            <person name="Hughes K."/>
            <person name="Justo A."/>
            <person name="Karasinski D."/>
            <person name="Kautmanova I."/>
            <person name="Kiss B."/>
            <person name="Kocsube S."/>
            <person name="Kotiranta H."/>
            <person name="LaButti K.M."/>
            <person name="Lechner B.E."/>
            <person name="Liimatainen K."/>
            <person name="Lipzen A."/>
            <person name="Lukacs Z."/>
            <person name="Mihaltcheva S."/>
            <person name="Morgado L.N."/>
            <person name="Niskanen T."/>
            <person name="Noordeloos M.E."/>
            <person name="Ohm R.A."/>
            <person name="Ortiz-Santana B."/>
            <person name="Ovrebo C."/>
            <person name="Racz N."/>
            <person name="Riley R."/>
            <person name="Savchenko A."/>
            <person name="Shiryaev A."/>
            <person name="Soop K."/>
            <person name="Spirin V."/>
            <person name="Szebenyi C."/>
            <person name="Tomsovsky M."/>
            <person name="Tulloss R.E."/>
            <person name="Uehling J."/>
            <person name="Grigoriev I.V."/>
            <person name="Vagvolgyi C."/>
            <person name="Papp T."/>
            <person name="Martin F.M."/>
            <person name="Miettinen O."/>
            <person name="Hibbett D.S."/>
            <person name="Nagy L.G."/>
        </authorList>
    </citation>
    <scope>NUCLEOTIDE SEQUENCE [LARGE SCALE GENOMIC DNA]</scope>
    <source>
        <strain evidence="1 2">CBS 166.37</strain>
    </source>
</reference>
<proteinExistence type="predicted"/>
<dbReference type="Proteomes" id="UP000308652">
    <property type="component" value="Unassembled WGS sequence"/>
</dbReference>
<evidence type="ECO:0000313" key="2">
    <source>
        <dbReference type="Proteomes" id="UP000308652"/>
    </source>
</evidence>
<accession>A0A5C3LI16</accession>
<sequence length="210" mass="22555">MATRVLNFFSDNIGQLVTLLLMFSPPPGGNLYTDEFPLAWEVIQLQGSGHSQATVTYTATTAFFVPQIVQGNLVTSSNSEICLVGQQCVAAYNQTVEVITNVTTGTPGLLTCTNETPVAADIGIGFTDPKGDNLQPALLWTRVGVNSSVAAQFTPTLLVYAETQYQQTQIIKGEIQSPLLLSQNLVLLNPQTTYNVTINATTGQIQLTQV</sequence>
<organism evidence="1 2">
    <name type="scientific">Crucibulum laeve</name>
    <dbReference type="NCBI Taxonomy" id="68775"/>
    <lineage>
        <taxon>Eukaryota</taxon>
        <taxon>Fungi</taxon>
        <taxon>Dikarya</taxon>
        <taxon>Basidiomycota</taxon>
        <taxon>Agaricomycotina</taxon>
        <taxon>Agaricomycetes</taxon>
        <taxon>Agaricomycetidae</taxon>
        <taxon>Agaricales</taxon>
        <taxon>Agaricineae</taxon>
        <taxon>Nidulariaceae</taxon>
        <taxon>Crucibulum</taxon>
    </lineage>
</organism>
<evidence type="ECO:0000313" key="1">
    <source>
        <dbReference type="EMBL" id="TFK32749.1"/>
    </source>
</evidence>
<dbReference type="AlphaFoldDB" id="A0A5C3LI16"/>